<evidence type="ECO:0000256" key="8">
    <source>
        <dbReference type="SAM" id="Phobius"/>
    </source>
</evidence>
<dbReference type="InterPro" id="IPR050245">
    <property type="entry name" value="PrsA_foldase"/>
</dbReference>
<dbReference type="Gene3D" id="3.10.50.40">
    <property type="match status" value="1"/>
</dbReference>
<gene>
    <name evidence="10" type="ORF">GCM10010911_28180</name>
</gene>
<name>A0A916YZU3_9BACL</name>
<reference evidence="10" key="1">
    <citation type="journal article" date="2014" name="Int. J. Syst. Evol. Microbiol.">
        <title>Complete genome sequence of Corynebacterium casei LMG S-19264T (=DSM 44701T), isolated from a smear-ripened cheese.</title>
        <authorList>
            <consortium name="US DOE Joint Genome Institute (JGI-PGF)"/>
            <person name="Walter F."/>
            <person name="Albersmeier A."/>
            <person name="Kalinowski J."/>
            <person name="Ruckert C."/>
        </authorList>
    </citation>
    <scope>NUCLEOTIDE SEQUENCE</scope>
    <source>
        <strain evidence="10">CGMCC 1.15178</strain>
    </source>
</reference>
<organism evidence="10 11">
    <name type="scientific">Paenibacillus nasutitermitis</name>
    <dbReference type="NCBI Taxonomy" id="1652958"/>
    <lineage>
        <taxon>Bacteria</taxon>
        <taxon>Bacillati</taxon>
        <taxon>Bacillota</taxon>
        <taxon>Bacilli</taxon>
        <taxon>Bacillales</taxon>
        <taxon>Paenibacillaceae</taxon>
        <taxon>Paenibacillus</taxon>
    </lineage>
</organism>
<proteinExistence type="predicted"/>
<dbReference type="Pfam" id="PF13624">
    <property type="entry name" value="SurA_N_3"/>
    <property type="match status" value="1"/>
</dbReference>
<dbReference type="Gene3D" id="1.10.4030.10">
    <property type="entry name" value="Porin chaperone SurA, peptide-binding domain"/>
    <property type="match status" value="1"/>
</dbReference>
<dbReference type="Pfam" id="PF13145">
    <property type="entry name" value="Rotamase_2"/>
    <property type="match status" value="1"/>
</dbReference>
<evidence type="ECO:0000313" key="10">
    <source>
        <dbReference type="EMBL" id="GGD68747.1"/>
    </source>
</evidence>
<keyword evidence="8" id="KW-0472">Membrane</keyword>
<evidence type="ECO:0000259" key="9">
    <source>
        <dbReference type="PROSITE" id="PS50198"/>
    </source>
</evidence>
<dbReference type="PANTHER" id="PTHR47245">
    <property type="entry name" value="PEPTIDYLPROLYL ISOMERASE"/>
    <property type="match status" value="1"/>
</dbReference>
<keyword evidence="3" id="KW-0732">Signal</keyword>
<comment type="catalytic activity">
    <reaction evidence="1">
        <text>[protein]-peptidylproline (omega=180) = [protein]-peptidylproline (omega=0)</text>
        <dbReference type="Rhea" id="RHEA:16237"/>
        <dbReference type="Rhea" id="RHEA-COMP:10747"/>
        <dbReference type="Rhea" id="RHEA-COMP:10748"/>
        <dbReference type="ChEBI" id="CHEBI:83833"/>
        <dbReference type="ChEBI" id="CHEBI:83834"/>
        <dbReference type="EC" id="5.2.1.8"/>
    </reaction>
</comment>
<protein>
    <recommendedName>
        <fullName evidence="2">peptidylprolyl isomerase</fullName>
        <ecNumber evidence="2">5.2.1.8</ecNumber>
    </recommendedName>
</protein>
<dbReference type="InterPro" id="IPR027304">
    <property type="entry name" value="Trigger_fact/SurA_dom_sf"/>
</dbReference>
<feature type="region of interest" description="Disordered" evidence="7">
    <location>
        <begin position="387"/>
        <end position="417"/>
    </location>
</feature>
<feature type="compositionally biased region" description="Basic and acidic residues" evidence="7">
    <location>
        <begin position="57"/>
        <end position="73"/>
    </location>
</feature>
<dbReference type="AlphaFoldDB" id="A0A916YZU3"/>
<dbReference type="GO" id="GO:0003755">
    <property type="term" value="F:peptidyl-prolyl cis-trans isomerase activity"/>
    <property type="evidence" value="ECO:0007669"/>
    <property type="project" value="UniProtKB-KW"/>
</dbReference>
<dbReference type="InterPro" id="IPR046357">
    <property type="entry name" value="PPIase_dom_sf"/>
</dbReference>
<evidence type="ECO:0000256" key="4">
    <source>
        <dbReference type="ARBA" id="ARBA00023110"/>
    </source>
</evidence>
<dbReference type="EC" id="5.2.1.8" evidence="2"/>
<evidence type="ECO:0000313" key="11">
    <source>
        <dbReference type="Proteomes" id="UP000612456"/>
    </source>
</evidence>
<evidence type="ECO:0000256" key="5">
    <source>
        <dbReference type="ARBA" id="ARBA00023235"/>
    </source>
</evidence>
<dbReference type="EMBL" id="BMHP01000002">
    <property type="protein sequence ID" value="GGD68747.1"/>
    <property type="molecule type" value="Genomic_DNA"/>
</dbReference>
<feature type="transmembrane region" description="Helical" evidence="8">
    <location>
        <begin position="99"/>
        <end position="116"/>
    </location>
</feature>
<evidence type="ECO:0000256" key="6">
    <source>
        <dbReference type="PROSITE-ProRule" id="PRU00278"/>
    </source>
</evidence>
<feature type="compositionally biased region" description="Basic and acidic residues" evidence="7">
    <location>
        <begin position="28"/>
        <end position="40"/>
    </location>
</feature>
<accession>A0A916YZU3</accession>
<keyword evidence="8" id="KW-0812">Transmembrane</keyword>
<keyword evidence="11" id="KW-1185">Reference proteome</keyword>
<dbReference type="PANTHER" id="PTHR47245:SF1">
    <property type="entry name" value="FOLDASE PROTEIN PRSA"/>
    <property type="match status" value="1"/>
</dbReference>
<reference evidence="10" key="2">
    <citation type="submission" date="2020-09" db="EMBL/GenBank/DDBJ databases">
        <authorList>
            <person name="Sun Q."/>
            <person name="Zhou Y."/>
        </authorList>
    </citation>
    <scope>NUCLEOTIDE SEQUENCE</scope>
    <source>
        <strain evidence="10">CGMCC 1.15178</strain>
    </source>
</reference>
<feature type="compositionally biased region" description="Polar residues" evidence="7">
    <location>
        <begin position="408"/>
        <end position="417"/>
    </location>
</feature>
<dbReference type="SUPFAM" id="SSF109998">
    <property type="entry name" value="Triger factor/SurA peptide-binding domain-like"/>
    <property type="match status" value="1"/>
</dbReference>
<evidence type="ECO:0000256" key="3">
    <source>
        <dbReference type="ARBA" id="ARBA00022729"/>
    </source>
</evidence>
<feature type="domain" description="PpiC" evidence="9">
    <location>
        <begin position="253"/>
        <end position="344"/>
    </location>
</feature>
<sequence length="417" mass="45194">MNEKDKDLDKEIEQGKKESSAGSELDGGMDKAPSDKDGIVLDKQSASSLSGEDLDRDLDSGYPDERTETMDNARETVTLNPLVAQPPVPEENRGGGGRAWMYIAIGLALLLVVALVKPPFGKGAADGSGDVVATVNEVDITQDSLFNKMVALGGKSTLDQMIQEELIKQEADKAGITATEADIDSEITLWKGRFPSENDFNSWLQQNGMTEADFRKEMPTQLRIRKIMEPKTTVTDEQVKQFFDENKASFDTPEQIRASHILVATKEEAEAILKELKGGADFAKLASEKSIDPGSKDKGGDLDFFPRGMMDEPFEKAAFALKTKDELSPIVQGANGFHIIKFTERKAAHAATLEEEKVKIKDQLVAQQVSELSGTWLAEIKEKAKITNTLDKPAADEKAGDSGAAPANSESGTPDAG</sequence>
<dbReference type="RefSeq" id="WP_188992583.1">
    <property type="nucleotide sequence ID" value="NZ_BMHP01000002.1"/>
</dbReference>
<keyword evidence="5 6" id="KW-0413">Isomerase</keyword>
<dbReference type="SUPFAM" id="SSF54534">
    <property type="entry name" value="FKBP-like"/>
    <property type="match status" value="1"/>
</dbReference>
<evidence type="ECO:0000256" key="1">
    <source>
        <dbReference type="ARBA" id="ARBA00000971"/>
    </source>
</evidence>
<feature type="compositionally biased region" description="Basic and acidic residues" evidence="7">
    <location>
        <begin position="1"/>
        <end position="19"/>
    </location>
</feature>
<dbReference type="InterPro" id="IPR000297">
    <property type="entry name" value="PPIase_PpiC"/>
</dbReference>
<dbReference type="PROSITE" id="PS50198">
    <property type="entry name" value="PPIC_PPIASE_2"/>
    <property type="match status" value="1"/>
</dbReference>
<keyword evidence="4 6" id="KW-0697">Rotamase</keyword>
<evidence type="ECO:0000256" key="2">
    <source>
        <dbReference type="ARBA" id="ARBA00013194"/>
    </source>
</evidence>
<dbReference type="Proteomes" id="UP000612456">
    <property type="component" value="Unassembled WGS sequence"/>
</dbReference>
<keyword evidence="8" id="KW-1133">Transmembrane helix</keyword>
<evidence type="ECO:0000256" key="7">
    <source>
        <dbReference type="SAM" id="MobiDB-lite"/>
    </source>
</evidence>
<comment type="caution">
    <text evidence="10">The sequence shown here is derived from an EMBL/GenBank/DDBJ whole genome shotgun (WGS) entry which is preliminary data.</text>
</comment>
<feature type="region of interest" description="Disordered" evidence="7">
    <location>
        <begin position="1"/>
        <end position="73"/>
    </location>
</feature>